<gene>
    <name evidence="1" type="ORF">MLD38_011069</name>
</gene>
<sequence>MSDPQRQMIDLPIQSNFRGRLSLTDPRMQDILRTDLLNRCLTHGDLVELGKAVAIIAGESIGGPGTQLTLRTFQIGGVFTGRTA</sequence>
<protein>
    <submittedName>
        <fullName evidence="1">Uncharacterized protein</fullName>
    </submittedName>
</protein>
<name>A0ACB9R375_9MYRT</name>
<reference evidence="2" key="1">
    <citation type="journal article" date="2023" name="Front. Plant Sci.">
        <title>Chromosomal-level genome assembly of Melastoma candidum provides insights into trichome evolution.</title>
        <authorList>
            <person name="Zhong Y."/>
            <person name="Wu W."/>
            <person name="Sun C."/>
            <person name="Zou P."/>
            <person name="Liu Y."/>
            <person name="Dai S."/>
            <person name="Zhou R."/>
        </authorList>
    </citation>
    <scope>NUCLEOTIDE SEQUENCE [LARGE SCALE GENOMIC DNA]</scope>
</reference>
<dbReference type="Proteomes" id="UP001057402">
    <property type="component" value="Chromosome 4"/>
</dbReference>
<accession>A0ACB9R375</accession>
<comment type="caution">
    <text evidence="1">The sequence shown here is derived from an EMBL/GenBank/DDBJ whole genome shotgun (WGS) entry which is preliminary data.</text>
</comment>
<evidence type="ECO:0000313" key="2">
    <source>
        <dbReference type="Proteomes" id="UP001057402"/>
    </source>
</evidence>
<keyword evidence="2" id="KW-1185">Reference proteome</keyword>
<dbReference type="EMBL" id="CM042883">
    <property type="protein sequence ID" value="KAI4372887.1"/>
    <property type="molecule type" value="Genomic_DNA"/>
</dbReference>
<organism evidence="1 2">
    <name type="scientific">Melastoma candidum</name>
    <dbReference type="NCBI Taxonomy" id="119954"/>
    <lineage>
        <taxon>Eukaryota</taxon>
        <taxon>Viridiplantae</taxon>
        <taxon>Streptophyta</taxon>
        <taxon>Embryophyta</taxon>
        <taxon>Tracheophyta</taxon>
        <taxon>Spermatophyta</taxon>
        <taxon>Magnoliopsida</taxon>
        <taxon>eudicotyledons</taxon>
        <taxon>Gunneridae</taxon>
        <taxon>Pentapetalae</taxon>
        <taxon>rosids</taxon>
        <taxon>malvids</taxon>
        <taxon>Myrtales</taxon>
        <taxon>Melastomataceae</taxon>
        <taxon>Melastomatoideae</taxon>
        <taxon>Melastomateae</taxon>
        <taxon>Melastoma</taxon>
    </lineage>
</organism>
<evidence type="ECO:0000313" key="1">
    <source>
        <dbReference type="EMBL" id="KAI4372887.1"/>
    </source>
</evidence>
<proteinExistence type="predicted"/>